<evidence type="ECO:0000313" key="2">
    <source>
        <dbReference type="EMBL" id="KJV90112.1"/>
    </source>
</evidence>
<evidence type="ECO:0000313" key="3">
    <source>
        <dbReference type="Proteomes" id="UP000033661"/>
    </source>
</evidence>
<accession>A0A0F3QCY8</accession>
<keyword evidence="1" id="KW-0812">Transmembrane</keyword>
<comment type="caution">
    <text evidence="2">The sequence shown here is derived from an EMBL/GenBank/DDBJ whole genome shotgun (WGS) entry which is preliminary data.</text>
</comment>
<protein>
    <submittedName>
        <fullName evidence="2">Putative membrane protein</fullName>
    </submittedName>
</protein>
<dbReference type="AlphaFoldDB" id="A0A0F3QCY8"/>
<dbReference type="Proteomes" id="UP000033661">
    <property type="component" value="Unassembled WGS sequence"/>
</dbReference>
<dbReference type="PATRIC" id="fig|1359193.3.peg.1076"/>
<dbReference type="EMBL" id="LAOI01000001">
    <property type="protein sequence ID" value="KJV90112.1"/>
    <property type="molecule type" value="Genomic_DNA"/>
</dbReference>
<sequence length="163" mass="19358">MNHLNIYNIIYHCTLVTSAILITYPLWPLRFQKKYIISLFWFVANFGILIFFSSLLVLSSNFYQLQLMSSIINLLIIATLFRWHTTLLMTIIGVFVSIEFYKYFMDEKLLVNIDSFQFKVIYFITLFSGLLIVFLRPRQEQERLVNLKNTHLGDRVLALESRN</sequence>
<evidence type="ECO:0000256" key="1">
    <source>
        <dbReference type="SAM" id="Phobius"/>
    </source>
</evidence>
<organism evidence="2 3">
    <name type="scientific">Rickettsia bellii str. RML An4</name>
    <dbReference type="NCBI Taxonomy" id="1359193"/>
    <lineage>
        <taxon>Bacteria</taxon>
        <taxon>Pseudomonadati</taxon>
        <taxon>Pseudomonadota</taxon>
        <taxon>Alphaproteobacteria</taxon>
        <taxon>Rickettsiales</taxon>
        <taxon>Rickettsiaceae</taxon>
        <taxon>Rickettsieae</taxon>
        <taxon>Rickettsia</taxon>
        <taxon>belli group</taxon>
    </lineage>
</organism>
<feature type="transmembrane region" description="Helical" evidence="1">
    <location>
        <begin position="116"/>
        <end position="135"/>
    </location>
</feature>
<name>A0A0F3QCY8_RICBE</name>
<feature type="transmembrane region" description="Helical" evidence="1">
    <location>
        <begin position="39"/>
        <end position="57"/>
    </location>
</feature>
<keyword evidence="1" id="KW-0472">Membrane</keyword>
<gene>
    <name evidence="2" type="ORF">RBEAN4_1114</name>
</gene>
<reference evidence="2 3" key="1">
    <citation type="submission" date="2015-02" db="EMBL/GenBank/DDBJ databases">
        <title>Genome Sequencing of Rickettsiales.</title>
        <authorList>
            <person name="Daugherty S.C."/>
            <person name="Su Q."/>
            <person name="Abolude K."/>
            <person name="Beier-Sexton M."/>
            <person name="Carlyon J.A."/>
            <person name="Carter R."/>
            <person name="Day N.P."/>
            <person name="Dumler S.J."/>
            <person name="Dyachenko V."/>
            <person name="Godinez A."/>
            <person name="Kurtti T.J."/>
            <person name="Lichay M."/>
            <person name="Mullins K.E."/>
            <person name="Ott S."/>
            <person name="Pappas-Brown V."/>
            <person name="Paris D.H."/>
            <person name="Patel P."/>
            <person name="Richards A.L."/>
            <person name="Sadzewicz L."/>
            <person name="Sears K."/>
            <person name="Seidman D."/>
            <person name="Sengamalay N."/>
            <person name="Stenos J."/>
            <person name="Tallon L.J."/>
            <person name="Vincent G."/>
            <person name="Fraser C.M."/>
            <person name="Munderloh U."/>
            <person name="Dunning-Hotopp J.C."/>
        </authorList>
    </citation>
    <scope>NUCLEOTIDE SEQUENCE [LARGE SCALE GENOMIC DNA]</scope>
    <source>
        <strain evidence="2 3">RML An4</strain>
    </source>
</reference>
<proteinExistence type="predicted"/>
<keyword evidence="3" id="KW-1185">Reference proteome</keyword>
<keyword evidence="1" id="KW-1133">Transmembrane helix</keyword>
<feature type="transmembrane region" description="Helical" evidence="1">
    <location>
        <begin position="6"/>
        <end position="27"/>
    </location>
</feature>